<dbReference type="EC" id="2.7.1.130" evidence="3 13"/>
<protein>
    <recommendedName>
        <fullName evidence="4 13">Tetraacyldisaccharide 4'-kinase</fullName>
        <ecNumber evidence="3 13">2.7.1.130</ecNumber>
    </recommendedName>
    <alternativeName>
        <fullName evidence="12 13">Lipid A 4'-kinase</fullName>
    </alternativeName>
</protein>
<evidence type="ECO:0000256" key="13">
    <source>
        <dbReference type="HAMAP-Rule" id="MF_00409"/>
    </source>
</evidence>
<keyword evidence="5 13" id="KW-0444">Lipid biosynthesis</keyword>
<evidence type="ECO:0000313" key="15">
    <source>
        <dbReference type="EMBL" id="QDT99740.1"/>
    </source>
</evidence>
<accession>A0A517W3D9</accession>
<evidence type="ECO:0000256" key="9">
    <source>
        <dbReference type="ARBA" id="ARBA00022777"/>
    </source>
</evidence>
<dbReference type="InterPro" id="IPR003758">
    <property type="entry name" value="LpxK"/>
</dbReference>
<keyword evidence="14" id="KW-0812">Transmembrane</keyword>
<evidence type="ECO:0000256" key="10">
    <source>
        <dbReference type="ARBA" id="ARBA00022840"/>
    </source>
</evidence>
<dbReference type="InterPro" id="IPR027417">
    <property type="entry name" value="P-loop_NTPase"/>
</dbReference>
<evidence type="ECO:0000313" key="16">
    <source>
        <dbReference type="Proteomes" id="UP000318704"/>
    </source>
</evidence>
<organism evidence="15 16">
    <name type="scientific">Gimesia aquarii</name>
    <dbReference type="NCBI Taxonomy" id="2527964"/>
    <lineage>
        <taxon>Bacteria</taxon>
        <taxon>Pseudomonadati</taxon>
        <taxon>Planctomycetota</taxon>
        <taxon>Planctomycetia</taxon>
        <taxon>Planctomycetales</taxon>
        <taxon>Planctomycetaceae</taxon>
        <taxon>Gimesia</taxon>
    </lineage>
</organism>
<sequence length="352" mass="39265">MNEVEYLRIISGQKTDLRAQFLKPCLWLLSLPYYIIVLIRNWMFDRHWRSVKNAAVPVISLGNLTTGGTGKTPLVAYLTQWFQKQDINVALLSRGYRSLPGEVNDEKLLLDRLCPGVPHYQNPNRCASAVKAVEAGAQLLILDDGFQHRKIARNLNIVLIDSLCPWGYGYLLPRGLLREPKSALKRADLVILTRTDQCSQAELENLTSEVEKQVPRNLIVHAEFRPQYLVNAHGETQLLESVAGKTVVSFCAIGNPEGFKQTLKRAGFQVAGMEVFPDHHHYSQAELNTIGTHATAASADLILTTCKDLVKMSEHKLAGVPVWAVEIGVEITAGREDYQEILQNLANQVSSC</sequence>
<evidence type="ECO:0000256" key="14">
    <source>
        <dbReference type="SAM" id="Phobius"/>
    </source>
</evidence>
<dbReference type="NCBIfam" id="TIGR00682">
    <property type="entry name" value="lpxK"/>
    <property type="match status" value="1"/>
</dbReference>
<keyword evidence="9 13" id="KW-0418">Kinase</keyword>
<evidence type="ECO:0000256" key="12">
    <source>
        <dbReference type="ARBA" id="ARBA00029757"/>
    </source>
</evidence>
<evidence type="ECO:0000256" key="2">
    <source>
        <dbReference type="ARBA" id="ARBA00004870"/>
    </source>
</evidence>
<dbReference type="GO" id="GO:0005886">
    <property type="term" value="C:plasma membrane"/>
    <property type="evidence" value="ECO:0007669"/>
    <property type="project" value="TreeGrafter"/>
</dbReference>
<dbReference type="AlphaFoldDB" id="A0A517W3D9"/>
<evidence type="ECO:0000256" key="6">
    <source>
        <dbReference type="ARBA" id="ARBA00022556"/>
    </source>
</evidence>
<keyword evidence="7 13" id="KW-0808">Transferase</keyword>
<evidence type="ECO:0000256" key="8">
    <source>
        <dbReference type="ARBA" id="ARBA00022741"/>
    </source>
</evidence>
<dbReference type="GO" id="GO:0009245">
    <property type="term" value="P:lipid A biosynthetic process"/>
    <property type="evidence" value="ECO:0007669"/>
    <property type="project" value="UniProtKB-UniRule"/>
</dbReference>
<gene>
    <name evidence="13 15" type="primary">lpxK</name>
    <name evidence="15" type="ORF">V144x_52530</name>
</gene>
<evidence type="ECO:0000256" key="1">
    <source>
        <dbReference type="ARBA" id="ARBA00002274"/>
    </source>
</evidence>
<dbReference type="GO" id="GO:0005524">
    <property type="term" value="F:ATP binding"/>
    <property type="evidence" value="ECO:0007669"/>
    <property type="project" value="UniProtKB-UniRule"/>
</dbReference>
<evidence type="ECO:0000256" key="4">
    <source>
        <dbReference type="ARBA" id="ARBA00016436"/>
    </source>
</evidence>
<keyword evidence="14" id="KW-1133">Transmembrane helix</keyword>
<keyword evidence="11 13" id="KW-0443">Lipid metabolism</keyword>
<keyword evidence="14" id="KW-0472">Membrane</keyword>
<comment type="catalytic activity">
    <reaction evidence="13">
        <text>a lipid A disaccharide + ATP = a lipid IVA + ADP + H(+)</text>
        <dbReference type="Rhea" id="RHEA:67840"/>
        <dbReference type="ChEBI" id="CHEBI:15378"/>
        <dbReference type="ChEBI" id="CHEBI:30616"/>
        <dbReference type="ChEBI" id="CHEBI:176343"/>
        <dbReference type="ChEBI" id="CHEBI:176425"/>
        <dbReference type="ChEBI" id="CHEBI:456216"/>
        <dbReference type="EC" id="2.7.1.130"/>
    </reaction>
</comment>
<evidence type="ECO:0000256" key="5">
    <source>
        <dbReference type="ARBA" id="ARBA00022516"/>
    </source>
</evidence>
<dbReference type="UniPathway" id="UPA00359">
    <property type="reaction ID" value="UER00482"/>
</dbReference>
<dbReference type="SUPFAM" id="SSF52540">
    <property type="entry name" value="P-loop containing nucleoside triphosphate hydrolases"/>
    <property type="match status" value="1"/>
</dbReference>
<dbReference type="GO" id="GO:0009029">
    <property type="term" value="F:lipid-A 4'-kinase activity"/>
    <property type="evidence" value="ECO:0007669"/>
    <property type="project" value="UniProtKB-UniRule"/>
</dbReference>
<evidence type="ECO:0000256" key="7">
    <source>
        <dbReference type="ARBA" id="ARBA00022679"/>
    </source>
</evidence>
<keyword evidence="8 13" id="KW-0547">Nucleotide-binding</keyword>
<evidence type="ECO:0000256" key="3">
    <source>
        <dbReference type="ARBA" id="ARBA00012071"/>
    </source>
</evidence>
<comment type="pathway">
    <text evidence="2 13">Glycolipid biosynthesis; lipid IV(A) biosynthesis; lipid IV(A) from (3R)-3-hydroxytetradecanoyl-[acyl-carrier-protein] and UDP-N-acetyl-alpha-D-glucosamine: step 6/6.</text>
</comment>
<keyword evidence="6 13" id="KW-0441">Lipid A biosynthesis</keyword>
<comment type="function">
    <text evidence="1 13">Transfers the gamma-phosphate of ATP to the 4'-position of a tetraacyldisaccharide 1-phosphate intermediate (termed DS-1-P) to form tetraacyldisaccharide 1,4'-bis-phosphate (lipid IVA).</text>
</comment>
<keyword evidence="10 13" id="KW-0067">ATP-binding</keyword>
<dbReference type="RefSeq" id="WP_197998637.1">
    <property type="nucleotide sequence ID" value="NZ_CP037920.1"/>
</dbReference>
<dbReference type="GO" id="GO:0009244">
    <property type="term" value="P:lipopolysaccharide core region biosynthetic process"/>
    <property type="evidence" value="ECO:0007669"/>
    <property type="project" value="TreeGrafter"/>
</dbReference>
<name>A0A517W3D9_9PLAN</name>
<evidence type="ECO:0000256" key="11">
    <source>
        <dbReference type="ARBA" id="ARBA00023098"/>
    </source>
</evidence>
<dbReference type="HAMAP" id="MF_00409">
    <property type="entry name" value="LpxK"/>
    <property type="match status" value="1"/>
</dbReference>
<comment type="similarity">
    <text evidence="13">Belongs to the LpxK family.</text>
</comment>
<dbReference type="EMBL" id="CP037920">
    <property type="protein sequence ID" value="QDT99740.1"/>
    <property type="molecule type" value="Genomic_DNA"/>
</dbReference>
<dbReference type="KEGG" id="gaw:V144x_52530"/>
<dbReference type="PANTHER" id="PTHR42724:SF1">
    <property type="entry name" value="TETRAACYLDISACCHARIDE 4'-KINASE, MITOCHONDRIAL-RELATED"/>
    <property type="match status" value="1"/>
</dbReference>
<proteinExistence type="inferred from homology"/>
<feature type="binding site" evidence="13">
    <location>
        <begin position="65"/>
        <end position="72"/>
    </location>
    <ligand>
        <name>ATP</name>
        <dbReference type="ChEBI" id="CHEBI:30616"/>
    </ligand>
</feature>
<reference evidence="15 16" key="1">
    <citation type="submission" date="2019-03" db="EMBL/GenBank/DDBJ databases">
        <title>Deep-cultivation of Planctomycetes and their phenomic and genomic characterization uncovers novel biology.</title>
        <authorList>
            <person name="Wiegand S."/>
            <person name="Jogler M."/>
            <person name="Boedeker C."/>
            <person name="Pinto D."/>
            <person name="Vollmers J."/>
            <person name="Rivas-Marin E."/>
            <person name="Kohn T."/>
            <person name="Peeters S.H."/>
            <person name="Heuer A."/>
            <person name="Rast P."/>
            <person name="Oberbeckmann S."/>
            <person name="Bunk B."/>
            <person name="Jeske O."/>
            <person name="Meyerdierks A."/>
            <person name="Storesund J.E."/>
            <person name="Kallscheuer N."/>
            <person name="Luecker S."/>
            <person name="Lage O.M."/>
            <person name="Pohl T."/>
            <person name="Merkel B.J."/>
            <person name="Hornburger P."/>
            <person name="Mueller R.-W."/>
            <person name="Bruemmer F."/>
            <person name="Labrenz M."/>
            <person name="Spormann A.M."/>
            <person name="Op den Camp H."/>
            <person name="Overmann J."/>
            <person name="Amann R."/>
            <person name="Jetten M.S.M."/>
            <person name="Mascher T."/>
            <person name="Medema M.H."/>
            <person name="Devos D.P."/>
            <person name="Kaster A.-K."/>
            <person name="Ovreas L."/>
            <person name="Rohde M."/>
            <person name="Galperin M.Y."/>
            <person name="Jogler C."/>
        </authorList>
    </citation>
    <scope>NUCLEOTIDE SEQUENCE [LARGE SCALE GENOMIC DNA]</scope>
    <source>
        <strain evidence="15 16">V144</strain>
    </source>
</reference>
<dbReference type="Pfam" id="PF02606">
    <property type="entry name" value="LpxK"/>
    <property type="match status" value="1"/>
</dbReference>
<dbReference type="PANTHER" id="PTHR42724">
    <property type="entry name" value="TETRAACYLDISACCHARIDE 4'-KINASE"/>
    <property type="match status" value="1"/>
</dbReference>
<dbReference type="Proteomes" id="UP000318704">
    <property type="component" value="Chromosome"/>
</dbReference>
<feature type="transmembrane region" description="Helical" evidence="14">
    <location>
        <begin position="21"/>
        <end position="43"/>
    </location>
</feature>